<accession>A0A518AMQ2</accession>
<keyword evidence="3 5" id="KW-0418">Kinase</keyword>
<dbReference type="NCBIfam" id="TIGR03709">
    <property type="entry name" value="PPK2_rel_1"/>
    <property type="match status" value="1"/>
</dbReference>
<dbReference type="Gene3D" id="3.40.50.300">
    <property type="entry name" value="P-loop containing nucleotide triphosphate hydrolases"/>
    <property type="match status" value="1"/>
</dbReference>
<comment type="similarity">
    <text evidence="1">Belongs to the polyphosphate kinase 2 (PPK2) family. Class I subfamily.</text>
</comment>
<evidence type="ECO:0000313" key="5">
    <source>
        <dbReference type="EMBL" id="QDU56009.1"/>
    </source>
</evidence>
<evidence type="ECO:0000256" key="1">
    <source>
        <dbReference type="ARBA" id="ARBA00009924"/>
    </source>
</evidence>
<reference evidence="5 6" key="1">
    <citation type="submission" date="2019-02" db="EMBL/GenBank/DDBJ databases">
        <title>Deep-cultivation of Planctomycetes and their phenomic and genomic characterization uncovers novel biology.</title>
        <authorList>
            <person name="Wiegand S."/>
            <person name="Jogler M."/>
            <person name="Boedeker C."/>
            <person name="Pinto D."/>
            <person name="Vollmers J."/>
            <person name="Rivas-Marin E."/>
            <person name="Kohn T."/>
            <person name="Peeters S.H."/>
            <person name="Heuer A."/>
            <person name="Rast P."/>
            <person name="Oberbeckmann S."/>
            <person name="Bunk B."/>
            <person name="Jeske O."/>
            <person name="Meyerdierks A."/>
            <person name="Storesund J.E."/>
            <person name="Kallscheuer N."/>
            <person name="Luecker S."/>
            <person name="Lage O.M."/>
            <person name="Pohl T."/>
            <person name="Merkel B.J."/>
            <person name="Hornburger P."/>
            <person name="Mueller R.-W."/>
            <person name="Bruemmer F."/>
            <person name="Labrenz M."/>
            <person name="Spormann A.M."/>
            <person name="Op den Camp H."/>
            <person name="Overmann J."/>
            <person name="Amann R."/>
            <person name="Jetten M.S.M."/>
            <person name="Mascher T."/>
            <person name="Medema M.H."/>
            <person name="Devos D.P."/>
            <person name="Kaster A.-K."/>
            <person name="Ovreas L."/>
            <person name="Rohde M."/>
            <person name="Galperin M.Y."/>
            <person name="Jogler C."/>
        </authorList>
    </citation>
    <scope>NUCLEOTIDE SEQUENCE [LARGE SCALE GENOMIC DNA]</scope>
    <source>
        <strain evidence="5 6">Pan181</strain>
    </source>
</reference>
<dbReference type="GO" id="GO:0006797">
    <property type="term" value="P:polyphosphate metabolic process"/>
    <property type="evidence" value="ECO:0007669"/>
    <property type="project" value="InterPro"/>
</dbReference>
<dbReference type="PIRSF" id="PIRSF028756">
    <property type="entry name" value="PPK2_prd"/>
    <property type="match status" value="1"/>
</dbReference>
<evidence type="ECO:0000256" key="2">
    <source>
        <dbReference type="ARBA" id="ARBA00022679"/>
    </source>
</evidence>
<dbReference type="PANTHER" id="PTHR34383">
    <property type="entry name" value="POLYPHOSPHATE:AMP PHOSPHOTRANSFERASE-RELATED"/>
    <property type="match status" value="1"/>
</dbReference>
<dbReference type="InterPro" id="IPR016898">
    <property type="entry name" value="Polyphosphate_phosphotransfera"/>
</dbReference>
<protein>
    <submittedName>
        <fullName evidence="5">Polyphosphate kinase 2 (PPK2)</fullName>
    </submittedName>
</protein>
<sequence>MCHPITFKPGTKIDLQKIDPRKVDGDWEKETAYEQIAEYTKRSRELAYKLYAENKRSVLLVLQGMDTAGKDGTIRTVLTGINPQSCQIVPFKQPSSLELDHDFLWRVHMAVPRRGNIGIFNRSHYEDVLVVRVHNLVPKNEWSTRYHRINEFEDLLTDGGVKIVKCFLHISKEEQRERLQARLDKPHKRWKFSKGDLAERKLWDDYQEAYRVALEECNTKHAPWHIIPSDRKWYRNLVVSRLLLDTLEEIDPKFPEEEEGLEDIIVE</sequence>
<dbReference type="KEGG" id="amuc:Pan181_22110"/>
<gene>
    <name evidence="5" type="ORF">Pan181_22110</name>
</gene>
<organism evidence="5 6">
    <name type="scientific">Aeoliella mucimassa</name>
    <dbReference type="NCBI Taxonomy" id="2527972"/>
    <lineage>
        <taxon>Bacteria</taxon>
        <taxon>Pseudomonadati</taxon>
        <taxon>Planctomycetota</taxon>
        <taxon>Planctomycetia</taxon>
        <taxon>Pirellulales</taxon>
        <taxon>Lacipirellulaceae</taxon>
        <taxon>Aeoliella</taxon>
    </lineage>
</organism>
<dbReference type="InterPro" id="IPR022300">
    <property type="entry name" value="PPK2-rel_1"/>
</dbReference>
<dbReference type="InterPro" id="IPR022488">
    <property type="entry name" value="PPK2-related"/>
</dbReference>
<dbReference type="PANTHER" id="PTHR34383:SF3">
    <property type="entry name" value="POLYPHOSPHATE:AMP PHOSPHOTRANSFERASE"/>
    <property type="match status" value="1"/>
</dbReference>
<dbReference type="RefSeq" id="WP_145246780.1">
    <property type="nucleotide sequence ID" value="NZ_CP036278.1"/>
</dbReference>
<dbReference type="InterPro" id="IPR027417">
    <property type="entry name" value="P-loop_NTPase"/>
</dbReference>
<dbReference type="SUPFAM" id="SSF52540">
    <property type="entry name" value="P-loop containing nucleoside triphosphate hydrolases"/>
    <property type="match status" value="1"/>
</dbReference>
<dbReference type="OrthoDB" id="9775224at2"/>
<keyword evidence="2" id="KW-0808">Transferase</keyword>
<feature type="domain" description="Polyphosphate kinase-2-related" evidence="4">
    <location>
        <begin position="29"/>
        <end position="252"/>
    </location>
</feature>
<name>A0A518AMQ2_9BACT</name>
<proteinExistence type="inferred from homology"/>
<dbReference type="Pfam" id="PF03976">
    <property type="entry name" value="PPK2"/>
    <property type="match status" value="1"/>
</dbReference>
<keyword evidence="6" id="KW-1185">Reference proteome</keyword>
<dbReference type="AlphaFoldDB" id="A0A518AMQ2"/>
<evidence type="ECO:0000313" key="6">
    <source>
        <dbReference type="Proteomes" id="UP000315750"/>
    </source>
</evidence>
<dbReference type="GO" id="GO:0008976">
    <property type="term" value="F:polyphosphate kinase activity"/>
    <property type="evidence" value="ECO:0007669"/>
    <property type="project" value="InterPro"/>
</dbReference>
<dbReference type="Proteomes" id="UP000315750">
    <property type="component" value="Chromosome"/>
</dbReference>
<evidence type="ECO:0000259" key="4">
    <source>
        <dbReference type="Pfam" id="PF03976"/>
    </source>
</evidence>
<evidence type="ECO:0000256" key="3">
    <source>
        <dbReference type="ARBA" id="ARBA00022777"/>
    </source>
</evidence>
<dbReference type="EMBL" id="CP036278">
    <property type="protein sequence ID" value="QDU56009.1"/>
    <property type="molecule type" value="Genomic_DNA"/>
</dbReference>